<dbReference type="AlphaFoldDB" id="A0A8H7BJY4"/>
<protein>
    <recommendedName>
        <fullName evidence="3">Sequence orphan</fullName>
    </recommendedName>
</protein>
<keyword evidence="2" id="KW-1185">Reference proteome</keyword>
<dbReference type="PANTHER" id="PTHR37845">
    <property type="entry name" value="SEQUENCE ORPHAN"/>
    <property type="match status" value="1"/>
</dbReference>
<dbReference type="OrthoDB" id="275936at2759"/>
<dbReference type="InterPro" id="IPR038781">
    <property type="entry name" value="C365.16-ike"/>
</dbReference>
<dbReference type="EMBL" id="JABAYA010000123">
    <property type="protein sequence ID" value="KAF7724311.1"/>
    <property type="molecule type" value="Genomic_DNA"/>
</dbReference>
<evidence type="ECO:0000313" key="2">
    <source>
        <dbReference type="Proteomes" id="UP000605846"/>
    </source>
</evidence>
<dbReference type="GO" id="GO:0005739">
    <property type="term" value="C:mitochondrion"/>
    <property type="evidence" value="ECO:0007669"/>
    <property type="project" value="TreeGrafter"/>
</dbReference>
<gene>
    <name evidence="1" type="ORF">EC973_001157</name>
</gene>
<accession>A0A8H7BJY4</accession>
<evidence type="ECO:0000313" key="1">
    <source>
        <dbReference type="EMBL" id="KAF7724311.1"/>
    </source>
</evidence>
<sequence>MAETTTTTKDQIVPVNQRMTSHQTLASLYGVDIMAAASSSALVSPFIAIVDRAIIENANGKRKLGQGLIQGFQTLFTQPHKFVGSIQYRLIFGLYFGTYMTANMVETTCEQRSVDHVTSSWIKFLATTAVNMSVCIYKDRAFTRMFGVSAVKPLPLLSYLFFATRDSMTVAASFIAPPIVSKALQEKEWSEDHAKVAAQLSCPAAVQFFSTPLHLLGLDLYNRPAATVGQRAGLIRSLYFKTTLARCARIGPAFGIGGVGNTYFRSYREKILEN</sequence>
<dbReference type="Proteomes" id="UP000605846">
    <property type="component" value="Unassembled WGS sequence"/>
</dbReference>
<reference evidence="1" key="1">
    <citation type="submission" date="2020-01" db="EMBL/GenBank/DDBJ databases">
        <title>Genome Sequencing of Three Apophysomyces-Like Fungal Strains Confirms a Novel Fungal Genus in the Mucoromycota with divergent Burkholderia-like Endosymbiotic Bacteria.</title>
        <authorList>
            <person name="Stajich J.E."/>
            <person name="Macias A.M."/>
            <person name="Carter-House D."/>
            <person name="Lovett B."/>
            <person name="Kasson L.R."/>
            <person name="Berry K."/>
            <person name="Grigoriev I."/>
            <person name="Chang Y."/>
            <person name="Spatafora J."/>
            <person name="Kasson M.T."/>
        </authorList>
    </citation>
    <scope>NUCLEOTIDE SEQUENCE</scope>
    <source>
        <strain evidence="1">NRRL A-21654</strain>
    </source>
</reference>
<comment type="caution">
    <text evidence="1">The sequence shown here is derived from an EMBL/GenBank/DDBJ whole genome shotgun (WGS) entry which is preliminary data.</text>
</comment>
<organism evidence="1 2">
    <name type="scientific">Apophysomyces ossiformis</name>
    <dbReference type="NCBI Taxonomy" id="679940"/>
    <lineage>
        <taxon>Eukaryota</taxon>
        <taxon>Fungi</taxon>
        <taxon>Fungi incertae sedis</taxon>
        <taxon>Mucoromycota</taxon>
        <taxon>Mucoromycotina</taxon>
        <taxon>Mucoromycetes</taxon>
        <taxon>Mucorales</taxon>
        <taxon>Mucorineae</taxon>
        <taxon>Mucoraceae</taxon>
        <taxon>Apophysomyces</taxon>
    </lineage>
</organism>
<evidence type="ECO:0008006" key="3">
    <source>
        <dbReference type="Google" id="ProtNLM"/>
    </source>
</evidence>
<name>A0A8H7BJY4_9FUNG</name>
<dbReference type="PANTHER" id="PTHR37845:SF1">
    <property type="entry name" value="SEQUENCE ORPHAN"/>
    <property type="match status" value="1"/>
</dbReference>
<proteinExistence type="predicted"/>